<dbReference type="Proteomes" id="UP000268093">
    <property type="component" value="Unassembled WGS sequence"/>
</dbReference>
<comment type="caution">
    <text evidence="1">The sequence shown here is derived from an EMBL/GenBank/DDBJ whole genome shotgun (WGS) entry which is preliminary data.</text>
</comment>
<evidence type="ECO:0000313" key="1">
    <source>
        <dbReference type="EMBL" id="RUP43281.1"/>
    </source>
</evidence>
<protein>
    <recommendedName>
        <fullName evidence="3">HAD-like domain-containing protein</fullName>
    </recommendedName>
</protein>
<dbReference type="OrthoDB" id="10255128at2759"/>
<sequence length="293" mass="32045">MLAAALHSRIQPPIITKSVRFFVTTSTRMSKPAGRDGNPFVSLLVCDFDKTITSKDTIGILASLAYSKRVNQSPTSQPIPPWSFFVDAHLKDYAEHQARWCSTHGDDLTSPDHLAFLESLRAVEDASLDRVAAHGVLAGLTRDEIVACGRTVPKQARFEDVCTAFLRPHDNPTAYPKKLHVLSVNWSRDLILGAMAGVGRFDGTNVHSNDLVFGVDGVSTGQIARRVVAAKDKVEIFRRLMGEDRDEGHETDGDVRTVSVFVGDSSMDLPCLGVFNLSALSVIQVPEIVCLCR</sequence>
<organism evidence="1 2">
    <name type="scientific">Jimgerdemannia flammicorona</name>
    <dbReference type="NCBI Taxonomy" id="994334"/>
    <lineage>
        <taxon>Eukaryota</taxon>
        <taxon>Fungi</taxon>
        <taxon>Fungi incertae sedis</taxon>
        <taxon>Mucoromycota</taxon>
        <taxon>Mucoromycotina</taxon>
        <taxon>Endogonomycetes</taxon>
        <taxon>Endogonales</taxon>
        <taxon>Endogonaceae</taxon>
        <taxon>Jimgerdemannia</taxon>
    </lineage>
</organism>
<accession>A0A433CXH5</accession>
<dbReference type="EMBL" id="RBNI01011352">
    <property type="protein sequence ID" value="RUP43281.1"/>
    <property type="molecule type" value="Genomic_DNA"/>
</dbReference>
<evidence type="ECO:0000313" key="2">
    <source>
        <dbReference type="Proteomes" id="UP000268093"/>
    </source>
</evidence>
<keyword evidence="2" id="KW-1185">Reference proteome</keyword>
<proteinExistence type="predicted"/>
<dbReference type="PANTHER" id="PTHR28181:SF1">
    <property type="entry name" value="COLD TOLERANCE PROTEIN 1"/>
    <property type="match status" value="1"/>
</dbReference>
<name>A0A433CXH5_9FUNG</name>
<dbReference type="SUPFAM" id="SSF56784">
    <property type="entry name" value="HAD-like"/>
    <property type="match status" value="1"/>
</dbReference>
<reference evidence="1 2" key="1">
    <citation type="journal article" date="2018" name="New Phytol.">
        <title>Phylogenomics of Endogonaceae and evolution of mycorrhizas within Mucoromycota.</title>
        <authorList>
            <person name="Chang Y."/>
            <person name="Desiro A."/>
            <person name="Na H."/>
            <person name="Sandor L."/>
            <person name="Lipzen A."/>
            <person name="Clum A."/>
            <person name="Barry K."/>
            <person name="Grigoriev I.V."/>
            <person name="Martin F.M."/>
            <person name="Stajich J.E."/>
            <person name="Smith M.E."/>
            <person name="Bonito G."/>
            <person name="Spatafora J.W."/>
        </authorList>
    </citation>
    <scope>NUCLEOTIDE SEQUENCE [LARGE SCALE GENOMIC DNA]</scope>
    <source>
        <strain evidence="1 2">GMNB39</strain>
    </source>
</reference>
<dbReference type="Gene3D" id="3.40.50.1000">
    <property type="entry name" value="HAD superfamily/HAD-like"/>
    <property type="match status" value="1"/>
</dbReference>
<dbReference type="AlphaFoldDB" id="A0A433CXH5"/>
<dbReference type="InterPro" id="IPR036412">
    <property type="entry name" value="HAD-like_sf"/>
</dbReference>
<evidence type="ECO:0008006" key="3">
    <source>
        <dbReference type="Google" id="ProtNLM"/>
    </source>
</evidence>
<gene>
    <name evidence="1" type="ORF">BC936DRAFT_137394</name>
</gene>
<dbReference type="PANTHER" id="PTHR28181">
    <property type="entry name" value="UPF0655 PROTEIN YCR015C"/>
    <property type="match status" value="1"/>
</dbReference>
<dbReference type="InterPro" id="IPR023214">
    <property type="entry name" value="HAD_sf"/>
</dbReference>
<dbReference type="InterPro" id="IPR050849">
    <property type="entry name" value="HAD-like_hydrolase_phosphatase"/>
</dbReference>